<dbReference type="PANTHER" id="PTHR43685">
    <property type="entry name" value="GLYCOSYLTRANSFERASE"/>
    <property type="match status" value="1"/>
</dbReference>
<dbReference type="SUPFAM" id="SSF53448">
    <property type="entry name" value="Nucleotide-diphospho-sugar transferases"/>
    <property type="match status" value="1"/>
</dbReference>
<accession>A0ABV6L518</accession>
<evidence type="ECO:0000259" key="1">
    <source>
        <dbReference type="Pfam" id="PF00535"/>
    </source>
</evidence>
<evidence type="ECO:0000313" key="3">
    <source>
        <dbReference type="Proteomes" id="UP001589828"/>
    </source>
</evidence>
<dbReference type="RefSeq" id="WP_377022424.1">
    <property type="nucleotide sequence ID" value="NZ_JBHLTS010000021.1"/>
</dbReference>
<dbReference type="PANTHER" id="PTHR43685:SF2">
    <property type="entry name" value="GLYCOSYLTRANSFERASE 2-LIKE DOMAIN-CONTAINING PROTEIN"/>
    <property type="match status" value="1"/>
</dbReference>
<dbReference type="InterPro" id="IPR050834">
    <property type="entry name" value="Glycosyltransf_2"/>
</dbReference>
<dbReference type="Gene3D" id="3.90.550.10">
    <property type="entry name" value="Spore Coat Polysaccharide Biosynthesis Protein SpsA, Chain A"/>
    <property type="match status" value="1"/>
</dbReference>
<sequence>MYGDGLSVIICCYNSACRLPATLKHLAGQQLSAGTAWEVIVVDNASTDETAETAKAEWEKYGIPGVSFQVVAEEKPGLSHAREKGIRASVFRLVVFCDDDNWLSEDYLQIAYTAMSGDPAIAAVGGQSTAAADIPLPDWFEASKNNYAVGRQAEQSGDISWRKHLWGSGLVIRKDLYNKAFSNFPSMLTGRNGKVLSSGEDSEICMRFLLMGYRLHYLEALTFKHFIAADRLRCDYNTKLMEGFIRAHEVLRIYARFIDAPGLPPKDRFPATLRSLIKVLAARLTGTRRWNIFDEKLQIFMLTGYPFKSIPPQIRSIRRLSVHRKKHRLNDC</sequence>
<dbReference type="CDD" id="cd00761">
    <property type="entry name" value="Glyco_tranf_GTA_type"/>
    <property type="match status" value="1"/>
</dbReference>
<evidence type="ECO:0000313" key="2">
    <source>
        <dbReference type="EMBL" id="MFC0514580.1"/>
    </source>
</evidence>
<dbReference type="EMBL" id="JBHLTS010000021">
    <property type="protein sequence ID" value="MFC0514580.1"/>
    <property type="molecule type" value="Genomic_DNA"/>
</dbReference>
<keyword evidence="3" id="KW-1185">Reference proteome</keyword>
<dbReference type="InterPro" id="IPR029044">
    <property type="entry name" value="Nucleotide-diphossugar_trans"/>
</dbReference>
<gene>
    <name evidence="2" type="ORF">ACFFGT_10220</name>
</gene>
<dbReference type="EC" id="2.4.-.-" evidence="2"/>
<comment type="caution">
    <text evidence="2">The sequence shown here is derived from an EMBL/GenBank/DDBJ whole genome shotgun (WGS) entry which is preliminary data.</text>
</comment>
<keyword evidence="2" id="KW-0328">Glycosyltransferase</keyword>
<organism evidence="2 3">
    <name type="scientific">Mucilaginibacter angelicae</name>
    <dbReference type="NCBI Taxonomy" id="869718"/>
    <lineage>
        <taxon>Bacteria</taxon>
        <taxon>Pseudomonadati</taxon>
        <taxon>Bacteroidota</taxon>
        <taxon>Sphingobacteriia</taxon>
        <taxon>Sphingobacteriales</taxon>
        <taxon>Sphingobacteriaceae</taxon>
        <taxon>Mucilaginibacter</taxon>
    </lineage>
</organism>
<name>A0ABV6L518_9SPHI</name>
<keyword evidence="2" id="KW-0808">Transferase</keyword>
<dbReference type="InterPro" id="IPR001173">
    <property type="entry name" value="Glyco_trans_2-like"/>
</dbReference>
<proteinExistence type="predicted"/>
<dbReference type="GO" id="GO:0016757">
    <property type="term" value="F:glycosyltransferase activity"/>
    <property type="evidence" value="ECO:0007669"/>
    <property type="project" value="UniProtKB-KW"/>
</dbReference>
<dbReference type="Proteomes" id="UP001589828">
    <property type="component" value="Unassembled WGS sequence"/>
</dbReference>
<feature type="domain" description="Glycosyltransferase 2-like" evidence="1">
    <location>
        <begin position="7"/>
        <end position="130"/>
    </location>
</feature>
<dbReference type="Pfam" id="PF00535">
    <property type="entry name" value="Glycos_transf_2"/>
    <property type="match status" value="1"/>
</dbReference>
<reference evidence="2 3" key="1">
    <citation type="submission" date="2024-09" db="EMBL/GenBank/DDBJ databases">
        <authorList>
            <person name="Sun Q."/>
            <person name="Mori K."/>
        </authorList>
    </citation>
    <scope>NUCLEOTIDE SEQUENCE [LARGE SCALE GENOMIC DNA]</scope>
    <source>
        <strain evidence="2 3">NCAIM B.02415</strain>
    </source>
</reference>
<protein>
    <submittedName>
        <fullName evidence="2">Glycosyltransferase</fullName>
        <ecNumber evidence="2">2.4.-.-</ecNumber>
    </submittedName>
</protein>